<sequence>MLSSEKTILDRERKLSRKDKQTKRRDLERWLKVIDRGGCRWHRGWGVIMGGIMVVRDPK</sequence>
<gene>
    <name evidence="2" type="ORF">SK128_028504</name>
</gene>
<evidence type="ECO:0000256" key="1">
    <source>
        <dbReference type="SAM" id="MobiDB-lite"/>
    </source>
</evidence>
<name>A0AAN8X7M9_HALRR</name>
<feature type="region of interest" description="Disordered" evidence="1">
    <location>
        <begin position="1"/>
        <end position="23"/>
    </location>
</feature>
<evidence type="ECO:0000313" key="2">
    <source>
        <dbReference type="EMBL" id="KAK7075493.1"/>
    </source>
</evidence>
<evidence type="ECO:0000313" key="3">
    <source>
        <dbReference type="Proteomes" id="UP001381693"/>
    </source>
</evidence>
<proteinExistence type="predicted"/>
<comment type="caution">
    <text evidence="2">The sequence shown here is derived from an EMBL/GenBank/DDBJ whole genome shotgun (WGS) entry which is preliminary data.</text>
</comment>
<organism evidence="2 3">
    <name type="scientific">Halocaridina rubra</name>
    <name type="common">Hawaiian red shrimp</name>
    <dbReference type="NCBI Taxonomy" id="373956"/>
    <lineage>
        <taxon>Eukaryota</taxon>
        <taxon>Metazoa</taxon>
        <taxon>Ecdysozoa</taxon>
        <taxon>Arthropoda</taxon>
        <taxon>Crustacea</taxon>
        <taxon>Multicrustacea</taxon>
        <taxon>Malacostraca</taxon>
        <taxon>Eumalacostraca</taxon>
        <taxon>Eucarida</taxon>
        <taxon>Decapoda</taxon>
        <taxon>Pleocyemata</taxon>
        <taxon>Caridea</taxon>
        <taxon>Atyoidea</taxon>
        <taxon>Atyidae</taxon>
        <taxon>Halocaridina</taxon>
    </lineage>
</organism>
<dbReference type="Proteomes" id="UP001381693">
    <property type="component" value="Unassembled WGS sequence"/>
</dbReference>
<keyword evidence="3" id="KW-1185">Reference proteome</keyword>
<accession>A0AAN8X7M9</accession>
<dbReference type="EMBL" id="JAXCGZ010010544">
    <property type="protein sequence ID" value="KAK7075493.1"/>
    <property type="molecule type" value="Genomic_DNA"/>
</dbReference>
<feature type="compositionally biased region" description="Basic residues" evidence="1">
    <location>
        <begin position="14"/>
        <end position="23"/>
    </location>
</feature>
<protein>
    <submittedName>
        <fullName evidence="2">Uncharacterized protein</fullName>
    </submittedName>
</protein>
<reference evidence="2 3" key="1">
    <citation type="submission" date="2023-11" db="EMBL/GenBank/DDBJ databases">
        <title>Halocaridina rubra genome assembly.</title>
        <authorList>
            <person name="Smith C."/>
        </authorList>
    </citation>
    <scope>NUCLEOTIDE SEQUENCE [LARGE SCALE GENOMIC DNA]</scope>
    <source>
        <strain evidence="2">EP-1</strain>
        <tissue evidence="2">Whole</tissue>
    </source>
</reference>
<dbReference type="AlphaFoldDB" id="A0AAN8X7M9"/>